<name>V5GX41_IXORI</name>
<proteinExistence type="evidence at transcript level"/>
<evidence type="ECO:0000256" key="1">
    <source>
        <dbReference type="SAM" id="SignalP"/>
    </source>
</evidence>
<organism evidence="2">
    <name type="scientific">Ixodes ricinus</name>
    <name type="common">Common tick</name>
    <name type="synonym">Acarus ricinus</name>
    <dbReference type="NCBI Taxonomy" id="34613"/>
    <lineage>
        <taxon>Eukaryota</taxon>
        <taxon>Metazoa</taxon>
        <taxon>Ecdysozoa</taxon>
        <taxon>Arthropoda</taxon>
        <taxon>Chelicerata</taxon>
        <taxon>Arachnida</taxon>
        <taxon>Acari</taxon>
        <taxon>Parasitiformes</taxon>
        <taxon>Ixodida</taxon>
        <taxon>Ixodoidea</taxon>
        <taxon>Ixodidae</taxon>
        <taxon>Ixodinae</taxon>
        <taxon>Ixodes</taxon>
    </lineage>
</organism>
<reference evidence="2" key="1">
    <citation type="journal article" date="2015" name="Sci. Rep.">
        <title>Tissue- and time-dependent transcription in Ixodes ricinus salivary glands and midguts when blood feeding on the vertebrate host.</title>
        <authorList>
            <person name="Kotsyfakis M."/>
            <person name="Schwarz A."/>
            <person name="Erhart J."/>
            <person name="Ribeiro J.M."/>
        </authorList>
    </citation>
    <scope>NUCLEOTIDE SEQUENCE</scope>
    <source>
        <tissue evidence="2">Salivary gland and midgut</tissue>
    </source>
</reference>
<protein>
    <submittedName>
        <fullName evidence="2">Putative salivary secreted peptide</fullName>
    </submittedName>
</protein>
<sequence>MNSFVAVLVSCLLLTTLVNTVSSQPLENEDSSPAGPNGDGEPCPASGICGSGMCCLDRVSGGDMVTRVCQKCPGTTAEEKK</sequence>
<dbReference type="AlphaFoldDB" id="V5GX41"/>
<evidence type="ECO:0000313" key="2">
    <source>
        <dbReference type="EMBL" id="JAB74965.1"/>
    </source>
</evidence>
<accession>V5GX41</accession>
<dbReference type="EMBL" id="GANP01009503">
    <property type="protein sequence ID" value="JAB74965.1"/>
    <property type="molecule type" value="mRNA"/>
</dbReference>
<feature type="chain" id="PRO_5004733940" evidence="1">
    <location>
        <begin position="24"/>
        <end position="81"/>
    </location>
</feature>
<keyword evidence="1" id="KW-0732">Signal</keyword>
<feature type="signal peptide" evidence="1">
    <location>
        <begin position="1"/>
        <end position="23"/>
    </location>
</feature>